<evidence type="ECO:0000313" key="3">
    <source>
        <dbReference type="Proteomes" id="UP000057938"/>
    </source>
</evidence>
<dbReference type="Proteomes" id="UP000057938">
    <property type="component" value="Chromosome"/>
</dbReference>
<dbReference type="AlphaFoldDB" id="A0A0M3TAH4"/>
<gene>
    <name evidence="2" type="ORF">AMC99_01824</name>
</gene>
<dbReference type="EMBL" id="CP012669">
    <property type="protein sequence ID" value="ALE17112.1"/>
    <property type="molecule type" value="Genomic_DNA"/>
</dbReference>
<dbReference type="KEGG" id="aep:AMC99_01824"/>
<evidence type="ECO:0000256" key="1">
    <source>
        <dbReference type="SAM" id="MobiDB-lite"/>
    </source>
</evidence>
<organism evidence="2 3">
    <name type="scientific">Altererythrobacter epoxidivorans</name>
    <dbReference type="NCBI Taxonomy" id="361183"/>
    <lineage>
        <taxon>Bacteria</taxon>
        <taxon>Pseudomonadati</taxon>
        <taxon>Pseudomonadota</taxon>
        <taxon>Alphaproteobacteria</taxon>
        <taxon>Sphingomonadales</taxon>
        <taxon>Erythrobacteraceae</taxon>
        <taxon>Altererythrobacter</taxon>
    </lineage>
</organism>
<evidence type="ECO:0000313" key="2">
    <source>
        <dbReference type="EMBL" id="ALE17112.1"/>
    </source>
</evidence>
<dbReference type="OrthoDB" id="7433484at2"/>
<keyword evidence="3" id="KW-1185">Reference proteome</keyword>
<proteinExistence type="predicted"/>
<dbReference type="RefSeq" id="WP_061925650.1">
    <property type="nucleotide sequence ID" value="NZ_CP012669.1"/>
</dbReference>
<reference evidence="2 3" key="1">
    <citation type="submission" date="2015-09" db="EMBL/GenBank/DDBJ databases">
        <title>Complete genome sequence of a benzo[a]pyrene-degrading bacterium Altererythrobacter epoxidivorans CGMCC 1.7731T.</title>
        <authorList>
            <person name="Li Z."/>
            <person name="Cheng H."/>
            <person name="Huo Y."/>
            <person name="Xu X."/>
        </authorList>
    </citation>
    <scope>NUCLEOTIDE SEQUENCE [LARGE SCALE GENOMIC DNA]</scope>
    <source>
        <strain evidence="2 3">CGMCC 1.7731</strain>
    </source>
</reference>
<protein>
    <submittedName>
        <fullName evidence="2">Uncharacterized protein</fullName>
    </submittedName>
</protein>
<dbReference type="PATRIC" id="fig|361183.4.peg.1795"/>
<name>A0A0M3TAH4_9SPHN</name>
<dbReference type="STRING" id="361183.AMC99_01824"/>
<accession>A0A0M3TAH4</accession>
<sequence length="86" mass="8731">MAIFAFHPAPSDRRADGIGFIIAEGADEAAARIAAAHLVGAPGIDAWAAVAITTGIDPVAVEGLPVGAPDNGTWPDRTRSNRALNS</sequence>
<feature type="region of interest" description="Disordered" evidence="1">
    <location>
        <begin position="65"/>
        <end position="86"/>
    </location>
</feature>